<feature type="transmembrane region" description="Helical" evidence="1">
    <location>
        <begin position="7"/>
        <end position="27"/>
    </location>
</feature>
<keyword evidence="1" id="KW-0812">Transmembrane</keyword>
<dbReference type="EMBL" id="CABVIB010000014">
    <property type="protein sequence ID" value="VVO05249.1"/>
    <property type="molecule type" value="Genomic_DNA"/>
</dbReference>
<accession>A0A5E7CJR3</accession>
<dbReference type="Pfam" id="PF14258">
    <property type="entry name" value="DUF4350"/>
    <property type="match status" value="1"/>
</dbReference>
<dbReference type="Proteomes" id="UP000326018">
    <property type="component" value="Unassembled WGS sequence"/>
</dbReference>
<reference evidence="3 4" key="1">
    <citation type="submission" date="2019-09" db="EMBL/GenBank/DDBJ databases">
        <authorList>
            <person name="Chandra G."/>
            <person name="Truman W A."/>
        </authorList>
    </citation>
    <scope>NUCLEOTIDE SEQUENCE [LARGE SCALE GENOMIC DNA]</scope>
    <source>
        <strain evidence="3">PS712</strain>
    </source>
</reference>
<keyword evidence="1" id="KW-0472">Membrane</keyword>
<name>A0A5E7CJR3_PSEFL</name>
<proteinExistence type="predicted"/>
<organism evidence="3 4">
    <name type="scientific">Pseudomonas fluorescens</name>
    <dbReference type="NCBI Taxonomy" id="294"/>
    <lineage>
        <taxon>Bacteria</taxon>
        <taxon>Pseudomonadati</taxon>
        <taxon>Pseudomonadota</taxon>
        <taxon>Gammaproteobacteria</taxon>
        <taxon>Pseudomonadales</taxon>
        <taxon>Pseudomonadaceae</taxon>
        <taxon>Pseudomonas</taxon>
    </lineage>
</organism>
<protein>
    <recommendedName>
        <fullName evidence="2">DUF4350 domain-containing protein</fullName>
    </recommendedName>
</protein>
<gene>
    <name evidence="3" type="ORF">PS712_03004</name>
</gene>
<evidence type="ECO:0000313" key="4">
    <source>
        <dbReference type="Proteomes" id="UP000326018"/>
    </source>
</evidence>
<evidence type="ECO:0000313" key="3">
    <source>
        <dbReference type="EMBL" id="VVO05249.1"/>
    </source>
</evidence>
<dbReference type="OrthoDB" id="6638317at2"/>
<evidence type="ECO:0000256" key="1">
    <source>
        <dbReference type="SAM" id="Phobius"/>
    </source>
</evidence>
<feature type="domain" description="DUF4350" evidence="2">
    <location>
        <begin position="43"/>
        <end position="236"/>
    </location>
</feature>
<keyword evidence="1" id="KW-1133">Transmembrane helix</keyword>
<dbReference type="AlphaFoldDB" id="A0A5E7CJR3"/>
<evidence type="ECO:0000259" key="2">
    <source>
        <dbReference type="Pfam" id="PF14258"/>
    </source>
</evidence>
<dbReference type="InterPro" id="IPR025646">
    <property type="entry name" value="DUF4350"/>
</dbReference>
<sequence>MNRRQGLLLIGVFMAVLLVALSVYLYFIATPYPEDIDHGPSPEAQANPYLAAEHYLRKQGLIVSHANSLDVLPSLEPHQHSLLLLGDRYNMSPRQIDQLMNWTRAGGRLLFVAQSLWDEKAGQSNDLLLDRVQLHQSLSKDLKDPPPADGDKDPYPQLTKLYLENEDAPAYATFDTAFHLEDPKNLAQAWANSAKATHMMQLTHGLGSIIVVTDADLWKTPAIDQYDNAWLLWYLTADTGVTLLFNTDHDSLWTLLLRYFPQALVALLALIGLGLWHAGVRHGPMQEPAPKARRQLLEHLRASADFMLRRNGQQSLLQALQQDILRRIRRRHPGYDQLAVAEQWLVLSRLTGQPTRAISQAMSPRPKQRLSSAEFSRQVAHLQTLRNAL</sequence>